<evidence type="ECO:0000313" key="2">
    <source>
        <dbReference type="Proteomes" id="UP000619761"/>
    </source>
</evidence>
<dbReference type="Proteomes" id="UP000619761">
    <property type="component" value="Unassembled WGS sequence"/>
</dbReference>
<sequence>MNPTSVEELESQAFGLMGRLHVLLRREIGRVTDIKYMSTNPEYCLHVLELANSTSNTDLHTMCHKLEDIYFAEGGLFANSPFKPRRLMVASSSRVSIPIEHAVHEAVEPEADAVVEQDQHYVGRLR</sequence>
<organism evidence="1 2">
    <name type="scientific">Cellvibrio zantedeschiae</name>
    <dbReference type="NCBI Taxonomy" id="1237077"/>
    <lineage>
        <taxon>Bacteria</taxon>
        <taxon>Pseudomonadati</taxon>
        <taxon>Pseudomonadota</taxon>
        <taxon>Gammaproteobacteria</taxon>
        <taxon>Cellvibrionales</taxon>
        <taxon>Cellvibrionaceae</taxon>
        <taxon>Cellvibrio</taxon>
    </lineage>
</organism>
<gene>
    <name evidence="1" type="ORF">GCM10011613_29610</name>
</gene>
<accession>A0ABQ3BAF9</accession>
<keyword evidence="2" id="KW-1185">Reference proteome</keyword>
<reference evidence="2" key="1">
    <citation type="journal article" date="2019" name="Int. J. Syst. Evol. Microbiol.">
        <title>The Global Catalogue of Microorganisms (GCM) 10K type strain sequencing project: providing services to taxonomists for standard genome sequencing and annotation.</title>
        <authorList>
            <consortium name="The Broad Institute Genomics Platform"/>
            <consortium name="The Broad Institute Genome Sequencing Center for Infectious Disease"/>
            <person name="Wu L."/>
            <person name="Ma J."/>
        </authorList>
    </citation>
    <scope>NUCLEOTIDE SEQUENCE [LARGE SCALE GENOMIC DNA]</scope>
    <source>
        <strain evidence="2">KCTC 32239</strain>
    </source>
</reference>
<dbReference type="EMBL" id="BMYZ01000003">
    <property type="protein sequence ID" value="GGY82850.1"/>
    <property type="molecule type" value="Genomic_DNA"/>
</dbReference>
<dbReference type="RefSeq" id="WP_189420012.1">
    <property type="nucleotide sequence ID" value="NZ_BMYZ01000003.1"/>
</dbReference>
<proteinExistence type="predicted"/>
<comment type="caution">
    <text evidence="1">The sequence shown here is derived from an EMBL/GenBank/DDBJ whole genome shotgun (WGS) entry which is preliminary data.</text>
</comment>
<evidence type="ECO:0000313" key="1">
    <source>
        <dbReference type="EMBL" id="GGY82850.1"/>
    </source>
</evidence>
<name>A0ABQ3BAF9_9GAMM</name>
<protein>
    <submittedName>
        <fullName evidence="1">Uncharacterized protein</fullName>
    </submittedName>
</protein>